<evidence type="ECO:0000256" key="7">
    <source>
        <dbReference type="ARBA" id="ARBA00023163"/>
    </source>
</evidence>
<keyword evidence="5" id="KW-0862">Zinc</keyword>
<dbReference type="Proteomes" id="UP001140206">
    <property type="component" value="Chromosome 1"/>
</dbReference>
<protein>
    <submittedName>
        <fullName evidence="11">C2H2-like zinc finger protein</fullName>
    </submittedName>
</protein>
<evidence type="ECO:0000256" key="3">
    <source>
        <dbReference type="ARBA" id="ARBA00022737"/>
    </source>
</evidence>
<keyword evidence="7" id="KW-0804">Transcription</keyword>
<proteinExistence type="predicted"/>
<dbReference type="AlphaFoldDB" id="A0AAV8GKX0"/>
<evidence type="ECO:0000256" key="4">
    <source>
        <dbReference type="ARBA" id="ARBA00022771"/>
    </source>
</evidence>
<evidence type="ECO:0000256" key="2">
    <source>
        <dbReference type="ARBA" id="ARBA00022723"/>
    </source>
</evidence>
<dbReference type="Pfam" id="PF13912">
    <property type="entry name" value="zf-C2H2_6"/>
    <property type="match status" value="2"/>
</dbReference>
<comment type="subcellular location">
    <subcellularLocation>
        <location evidence="1">Nucleus</location>
    </subcellularLocation>
</comment>
<dbReference type="GO" id="GO:0005634">
    <property type="term" value="C:nucleus"/>
    <property type="evidence" value="ECO:0007669"/>
    <property type="project" value="UniProtKB-SubCell"/>
</dbReference>
<dbReference type="PANTHER" id="PTHR26374:SF456">
    <property type="entry name" value="ZINC FINGER PROTEIN ZAT5-LIKE"/>
    <property type="match status" value="1"/>
</dbReference>
<evidence type="ECO:0000256" key="5">
    <source>
        <dbReference type="ARBA" id="ARBA00022833"/>
    </source>
</evidence>
<evidence type="ECO:0000313" key="12">
    <source>
        <dbReference type="Proteomes" id="UP001140206"/>
    </source>
</evidence>
<dbReference type="PROSITE" id="PS50157">
    <property type="entry name" value="ZINC_FINGER_C2H2_2"/>
    <property type="match status" value="2"/>
</dbReference>
<keyword evidence="12" id="KW-1185">Reference proteome</keyword>
<dbReference type="InterPro" id="IPR036236">
    <property type="entry name" value="Znf_C2H2_sf"/>
</dbReference>
<keyword evidence="4 9" id="KW-0863">Zinc-finger</keyword>
<dbReference type="InterPro" id="IPR013087">
    <property type="entry name" value="Znf_C2H2_type"/>
</dbReference>
<dbReference type="SUPFAM" id="SSF57667">
    <property type="entry name" value="beta-beta-alpha zinc fingers"/>
    <property type="match status" value="1"/>
</dbReference>
<evidence type="ECO:0000256" key="9">
    <source>
        <dbReference type="PROSITE-ProRule" id="PRU00042"/>
    </source>
</evidence>
<evidence type="ECO:0000256" key="6">
    <source>
        <dbReference type="ARBA" id="ARBA00023015"/>
    </source>
</evidence>
<organism evidence="11 12">
    <name type="scientific">Rhynchospora pubera</name>
    <dbReference type="NCBI Taxonomy" id="906938"/>
    <lineage>
        <taxon>Eukaryota</taxon>
        <taxon>Viridiplantae</taxon>
        <taxon>Streptophyta</taxon>
        <taxon>Embryophyta</taxon>
        <taxon>Tracheophyta</taxon>
        <taxon>Spermatophyta</taxon>
        <taxon>Magnoliopsida</taxon>
        <taxon>Liliopsida</taxon>
        <taxon>Poales</taxon>
        <taxon>Cyperaceae</taxon>
        <taxon>Cyperoideae</taxon>
        <taxon>Rhynchosporeae</taxon>
        <taxon>Rhynchospora</taxon>
    </lineage>
</organism>
<accession>A0AAV8GKX0</accession>
<comment type="caution">
    <text evidence="11">The sequence shown here is derived from an EMBL/GenBank/DDBJ whole genome shotgun (WGS) entry which is preliminary data.</text>
</comment>
<dbReference type="SMART" id="SM00355">
    <property type="entry name" value="ZnF_C2H2"/>
    <property type="match status" value="2"/>
</dbReference>
<dbReference type="EMBL" id="JAMFTS010000001">
    <property type="protein sequence ID" value="KAJ4804546.1"/>
    <property type="molecule type" value="Genomic_DNA"/>
</dbReference>
<evidence type="ECO:0000256" key="8">
    <source>
        <dbReference type="ARBA" id="ARBA00023242"/>
    </source>
</evidence>
<keyword evidence="8" id="KW-0539">Nucleus</keyword>
<keyword evidence="6" id="KW-0805">Transcription regulation</keyword>
<dbReference type="PANTHER" id="PTHR26374">
    <property type="entry name" value="ZINC FINGER PROTEIN ZAT5"/>
    <property type="match status" value="1"/>
</dbReference>
<feature type="domain" description="C2H2-type" evidence="10">
    <location>
        <begin position="53"/>
        <end position="80"/>
    </location>
</feature>
<keyword evidence="2" id="KW-0479">Metal-binding</keyword>
<feature type="domain" description="C2H2-type" evidence="10">
    <location>
        <begin position="8"/>
        <end position="35"/>
    </location>
</feature>
<evidence type="ECO:0000259" key="10">
    <source>
        <dbReference type="PROSITE" id="PS50157"/>
    </source>
</evidence>
<gene>
    <name evidence="11" type="ORF">LUZ62_017112</name>
</gene>
<keyword evidence="3" id="KW-0677">Repeat</keyword>
<reference evidence="11" key="1">
    <citation type="submission" date="2022-08" db="EMBL/GenBank/DDBJ databases">
        <authorList>
            <person name="Marques A."/>
        </authorList>
    </citation>
    <scope>NUCLEOTIDE SEQUENCE</scope>
    <source>
        <strain evidence="11">RhyPub2mFocal</strain>
        <tissue evidence="11">Leaves</tissue>
    </source>
</reference>
<dbReference type="Gene3D" id="3.30.160.60">
    <property type="entry name" value="Classic Zinc Finger"/>
    <property type="match status" value="1"/>
</dbReference>
<evidence type="ECO:0000256" key="1">
    <source>
        <dbReference type="ARBA" id="ARBA00004123"/>
    </source>
</evidence>
<dbReference type="PROSITE" id="PS00028">
    <property type="entry name" value="ZINC_FINGER_C2H2_1"/>
    <property type="match status" value="2"/>
</dbReference>
<dbReference type="GO" id="GO:0008270">
    <property type="term" value="F:zinc ion binding"/>
    <property type="evidence" value="ECO:0007669"/>
    <property type="project" value="UniProtKB-KW"/>
</dbReference>
<sequence>MLKKKHIYKCKTCNRQFPTFQALGGHRTSHERIRFPKVQVKPTHKLGSKPKVHVCPICGVVFPMGQALGGHMRRHKPDRSVKRKPTWFNLNSISLPDEDGLELRLGPNFSSHEIKFIDFFNLSS</sequence>
<evidence type="ECO:0000313" key="11">
    <source>
        <dbReference type="EMBL" id="KAJ4804546.1"/>
    </source>
</evidence>
<name>A0AAV8GKX0_9POAL</name>